<dbReference type="AlphaFoldDB" id="H6L2B4"/>
<reference evidence="7 8" key="1">
    <citation type="journal article" date="2012" name="Stand. Genomic Sci.">
        <title>Complete genome sequencing and analysis of Saprospira grandis str. Lewin, a predatory marine bacterium.</title>
        <authorList>
            <person name="Saw J.H."/>
            <person name="Yuryev A."/>
            <person name="Kanbe M."/>
            <person name="Hou S."/>
            <person name="Young A.G."/>
            <person name="Aizawa S."/>
            <person name="Alam M."/>
        </authorList>
    </citation>
    <scope>NUCLEOTIDE SEQUENCE [LARGE SCALE GENOMIC DNA]</scope>
    <source>
        <strain evidence="7 8">Lewin</strain>
    </source>
</reference>
<feature type="domain" description="JAB1/MPN/MOV34 metalloenzyme" evidence="6">
    <location>
        <begin position="4"/>
        <end position="141"/>
    </location>
</feature>
<sequence length="155" mass="17742">MSYQLSLAPEAEQYILQQLEADFPNEGCGFFYGTEENEGQLRHVLLAEAVINSKEGDQRRRFEISPLDYMKAERKALELGLNLLGIYHSHPNHPAIPSIHDLKQAVPYFSYIILSVQEGQAAELTSWRLNEARGEFEAEEVKRNNLEALPKRELI</sequence>
<dbReference type="InterPro" id="IPR028090">
    <property type="entry name" value="JAB_dom_prok"/>
</dbReference>
<organism evidence="7 8">
    <name type="scientific">Saprospira grandis (strain Lewin)</name>
    <dbReference type="NCBI Taxonomy" id="984262"/>
    <lineage>
        <taxon>Bacteria</taxon>
        <taxon>Pseudomonadati</taxon>
        <taxon>Bacteroidota</taxon>
        <taxon>Saprospiria</taxon>
        <taxon>Saprospirales</taxon>
        <taxon>Saprospiraceae</taxon>
        <taxon>Saprospira</taxon>
    </lineage>
</organism>
<dbReference type="HOGENOM" id="CLU_116765_4_0_10"/>
<dbReference type="InterPro" id="IPR000555">
    <property type="entry name" value="JAMM/MPN+_dom"/>
</dbReference>
<evidence type="ECO:0000256" key="5">
    <source>
        <dbReference type="ARBA" id="ARBA00023049"/>
    </source>
</evidence>
<dbReference type="OrthoDB" id="9802958at2"/>
<evidence type="ECO:0000256" key="1">
    <source>
        <dbReference type="ARBA" id="ARBA00022670"/>
    </source>
</evidence>
<dbReference type="eggNOG" id="COG1310">
    <property type="taxonomic scope" value="Bacteria"/>
</dbReference>
<dbReference type="PANTHER" id="PTHR34858:SF1">
    <property type="entry name" value="CYSO-CYSTEINE PEPTIDASE"/>
    <property type="match status" value="1"/>
</dbReference>
<keyword evidence="5" id="KW-0482">Metalloprotease</keyword>
<dbReference type="GO" id="GO:0008235">
    <property type="term" value="F:metalloexopeptidase activity"/>
    <property type="evidence" value="ECO:0007669"/>
    <property type="project" value="TreeGrafter"/>
</dbReference>
<dbReference type="EMBL" id="CP002831">
    <property type="protein sequence ID" value="AFC24752.1"/>
    <property type="molecule type" value="Genomic_DNA"/>
</dbReference>
<protein>
    <submittedName>
        <fullName evidence="7">Mov34/MPN/PAD-1 family protein</fullName>
    </submittedName>
</protein>
<accession>H6L2B4</accession>
<dbReference type="SMART" id="SM00232">
    <property type="entry name" value="JAB_MPN"/>
    <property type="match status" value="1"/>
</dbReference>
<dbReference type="GO" id="GO:0006508">
    <property type="term" value="P:proteolysis"/>
    <property type="evidence" value="ECO:0007669"/>
    <property type="project" value="UniProtKB-KW"/>
</dbReference>
<keyword evidence="3" id="KW-0378">Hydrolase</keyword>
<keyword evidence="8" id="KW-1185">Reference proteome</keyword>
<evidence type="ECO:0000259" key="6">
    <source>
        <dbReference type="SMART" id="SM00232"/>
    </source>
</evidence>
<proteinExistence type="predicted"/>
<name>H6L2B4_SAPGL</name>
<keyword evidence="2" id="KW-0479">Metal-binding</keyword>
<dbReference type="PANTHER" id="PTHR34858">
    <property type="entry name" value="CYSO-CYSTEINE PEPTIDASE"/>
    <property type="match status" value="1"/>
</dbReference>
<evidence type="ECO:0000256" key="4">
    <source>
        <dbReference type="ARBA" id="ARBA00022833"/>
    </source>
</evidence>
<dbReference type="GO" id="GO:0008270">
    <property type="term" value="F:zinc ion binding"/>
    <property type="evidence" value="ECO:0007669"/>
    <property type="project" value="TreeGrafter"/>
</dbReference>
<gene>
    <name evidence="7" type="ordered locus">SGRA_2021</name>
</gene>
<evidence type="ECO:0000313" key="7">
    <source>
        <dbReference type="EMBL" id="AFC24752.1"/>
    </source>
</evidence>
<dbReference type="Pfam" id="PF14464">
    <property type="entry name" value="Prok-JAB"/>
    <property type="match status" value="1"/>
</dbReference>
<dbReference type="RefSeq" id="WP_015692372.1">
    <property type="nucleotide sequence ID" value="NC_016940.1"/>
</dbReference>
<dbReference type="SUPFAM" id="SSF102712">
    <property type="entry name" value="JAB1/MPN domain"/>
    <property type="match status" value="1"/>
</dbReference>
<dbReference type="CDD" id="cd08070">
    <property type="entry name" value="MPN_like"/>
    <property type="match status" value="1"/>
</dbReference>
<dbReference type="Proteomes" id="UP000007519">
    <property type="component" value="Chromosome"/>
</dbReference>
<keyword evidence="1" id="KW-0645">Protease</keyword>
<evidence type="ECO:0000256" key="3">
    <source>
        <dbReference type="ARBA" id="ARBA00022801"/>
    </source>
</evidence>
<evidence type="ECO:0000313" key="8">
    <source>
        <dbReference type="Proteomes" id="UP000007519"/>
    </source>
</evidence>
<dbReference type="KEGG" id="sgn:SGRA_2021"/>
<dbReference type="STRING" id="984262.SGRA_2021"/>
<evidence type="ECO:0000256" key="2">
    <source>
        <dbReference type="ARBA" id="ARBA00022723"/>
    </source>
</evidence>
<dbReference type="Gene3D" id="3.40.140.10">
    <property type="entry name" value="Cytidine Deaminase, domain 2"/>
    <property type="match status" value="1"/>
</dbReference>
<dbReference type="FunFam" id="3.40.140.10:FF:000085">
    <property type="entry name" value="Mov34/MPN/PAD-1 family protein"/>
    <property type="match status" value="1"/>
</dbReference>
<keyword evidence="4" id="KW-0862">Zinc</keyword>
<dbReference type="InterPro" id="IPR051929">
    <property type="entry name" value="VirAsm_ModProt"/>
</dbReference>